<dbReference type="Gene3D" id="1.20.1740.10">
    <property type="entry name" value="Amino acid/polyamine transporter I"/>
    <property type="match status" value="1"/>
</dbReference>
<protein>
    <submittedName>
        <fullName evidence="8">Glutamate/gamma-aminobutyrate antiporter</fullName>
    </submittedName>
</protein>
<evidence type="ECO:0000256" key="6">
    <source>
        <dbReference type="ARBA" id="ARBA00023136"/>
    </source>
</evidence>
<keyword evidence="4 7" id="KW-0812">Transmembrane</keyword>
<feature type="transmembrane region" description="Helical" evidence="7">
    <location>
        <begin position="196"/>
        <end position="217"/>
    </location>
</feature>
<feature type="transmembrane region" description="Helical" evidence="7">
    <location>
        <begin position="229"/>
        <end position="253"/>
    </location>
</feature>
<evidence type="ECO:0000256" key="3">
    <source>
        <dbReference type="ARBA" id="ARBA00022475"/>
    </source>
</evidence>
<evidence type="ECO:0000256" key="1">
    <source>
        <dbReference type="ARBA" id="ARBA00004651"/>
    </source>
</evidence>
<proteinExistence type="predicted"/>
<feature type="transmembrane region" description="Helical" evidence="7">
    <location>
        <begin position="401"/>
        <end position="423"/>
    </location>
</feature>
<name>A0A0W0VT84_9GAMM</name>
<dbReference type="GO" id="GO:0022857">
    <property type="term" value="F:transmembrane transporter activity"/>
    <property type="evidence" value="ECO:0007669"/>
    <property type="project" value="InterPro"/>
</dbReference>
<feature type="transmembrane region" description="Helical" evidence="7">
    <location>
        <begin position="33"/>
        <end position="55"/>
    </location>
</feature>
<evidence type="ECO:0000256" key="5">
    <source>
        <dbReference type="ARBA" id="ARBA00022989"/>
    </source>
</evidence>
<dbReference type="RefSeq" id="WP_058528299.1">
    <property type="nucleotide sequence ID" value="NZ_CAAAHZ010000012.1"/>
</dbReference>
<dbReference type="EMBL" id="LNYK01000002">
    <property type="protein sequence ID" value="KTD23049.1"/>
    <property type="molecule type" value="Genomic_DNA"/>
</dbReference>
<evidence type="ECO:0000256" key="7">
    <source>
        <dbReference type="SAM" id="Phobius"/>
    </source>
</evidence>
<dbReference type="OrthoDB" id="3185104at2"/>
<feature type="transmembrane region" description="Helical" evidence="7">
    <location>
        <begin position="280"/>
        <end position="301"/>
    </location>
</feature>
<feature type="transmembrane region" description="Helical" evidence="7">
    <location>
        <begin position="147"/>
        <end position="173"/>
    </location>
</feature>
<dbReference type="PATRIC" id="fig|45068.5.peg.299"/>
<dbReference type="AlphaFoldDB" id="A0A0W0VT84"/>
<keyword evidence="5 7" id="KW-1133">Transmembrane helix</keyword>
<sequence length="472" mass="51229">MTHKKHALTVFSLTMITVGSVDSIRNLPATALFGSQLIFFFILGALFFLIPTALVSAELASGWAKQGGVYLWVKEAFGKKTGFLAIWLQWIENVIWYPTILSFVAGTVGYLVNPNLAGNPNFLWLVIVASFWGTTFINLYGMRSSALFSNICAISGLLIPMALIIGLGASWVLEGNPLQVHFSAKDIIPHWQDSSMWVSLTAIMMSFCGIEIATVHANDVQNPQKAFPYALIYSVAIILSTLILGSLAIAVVLPQHDINLVAGIMQAFDAFFARYHLTQFMPLIAVMLVLGGLGGVSNWIIAPTKGLMVAAEDGNLPPIFRRVNKQNAPVTVLVAQAVIVTILSSLFLFMPSVNGSYWLLTALAAQLYMLMYLLMFAAAIKLRISMPHHPRPFCIPGGMPGLLLVTGVGILGVVTTLIVSFIPPDNINVGSIARYEMTLVAGLVLMCLPPFISARVQERRKNKEAMAASSLA</sequence>
<gene>
    <name evidence="8" type="primary">gadC</name>
    <name evidence="8" type="ORF">Llon_0283</name>
</gene>
<organism evidence="8 9">
    <name type="scientific">Legionella londiniensis</name>
    <dbReference type="NCBI Taxonomy" id="45068"/>
    <lineage>
        <taxon>Bacteria</taxon>
        <taxon>Pseudomonadati</taxon>
        <taxon>Pseudomonadota</taxon>
        <taxon>Gammaproteobacteria</taxon>
        <taxon>Legionellales</taxon>
        <taxon>Legionellaceae</taxon>
        <taxon>Legionella</taxon>
    </lineage>
</organism>
<comment type="caution">
    <text evidence="8">The sequence shown here is derived from an EMBL/GenBank/DDBJ whole genome shotgun (WGS) entry which is preliminary data.</text>
</comment>
<keyword evidence="2" id="KW-0813">Transport</keyword>
<feature type="transmembrane region" description="Helical" evidence="7">
    <location>
        <begin position="122"/>
        <end position="140"/>
    </location>
</feature>
<accession>A0A0W0VT84</accession>
<dbReference type="STRING" id="45068.Llon_0283"/>
<evidence type="ECO:0000256" key="2">
    <source>
        <dbReference type="ARBA" id="ARBA00022448"/>
    </source>
</evidence>
<keyword evidence="6 7" id="KW-0472">Membrane</keyword>
<feature type="transmembrane region" description="Helical" evidence="7">
    <location>
        <begin position="330"/>
        <end position="350"/>
    </location>
</feature>
<feature type="transmembrane region" description="Helical" evidence="7">
    <location>
        <begin position="435"/>
        <end position="454"/>
    </location>
</feature>
<comment type="subcellular location">
    <subcellularLocation>
        <location evidence="1">Cell membrane</location>
        <topology evidence="1">Multi-pass membrane protein</topology>
    </subcellularLocation>
</comment>
<feature type="transmembrane region" description="Helical" evidence="7">
    <location>
        <begin position="356"/>
        <end position="380"/>
    </location>
</feature>
<reference evidence="8" key="1">
    <citation type="submission" date="2015-11" db="EMBL/GenBank/DDBJ databases">
        <title>Genomic analysis of 38 Legionella species identifies large and diverse effector repertoires.</title>
        <authorList>
            <person name="Burstein D."/>
            <person name="Amaro F."/>
            <person name="Zusman T."/>
            <person name="Lifshitz Z."/>
            <person name="Cohen O."/>
            <person name="Gilbert J.A."/>
            <person name="Pupko T."/>
            <person name="Shuman H.A."/>
            <person name="Segal G."/>
        </authorList>
    </citation>
    <scope>NUCLEOTIDE SEQUENCE [LARGE SCALE GENOMIC DNA]</scope>
    <source>
        <strain evidence="8">ATCC 49505</strain>
    </source>
</reference>
<keyword evidence="9" id="KW-1185">Reference proteome</keyword>
<dbReference type="PIRSF" id="PIRSF006060">
    <property type="entry name" value="AA_transporter"/>
    <property type="match status" value="1"/>
</dbReference>
<dbReference type="GO" id="GO:0005886">
    <property type="term" value="C:plasma membrane"/>
    <property type="evidence" value="ECO:0007669"/>
    <property type="project" value="UniProtKB-SubCell"/>
</dbReference>
<dbReference type="Pfam" id="PF13520">
    <property type="entry name" value="AA_permease_2"/>
    <property type="match status" value="1"/>
</dbReference>
<evidence type="ECO:0000313" key="8">
    <source>
        <dbReference type="EMBL" id="KTD23049.1"/>
    </source>
</evidence>
<dbReference type="InterPro" id="IPR002293">
    <property type="entry name" value="AA/rel_permease1"/>
</dbReference>
<feature type="transmembrane region" description="Helical" evidence="7">
    <location>
        <begin position="94"/>
        <end position="116"/>
    </location>
</feature>
<evidence type="ECO:0000313" key="9">
    <source>
        <dbReference type="Proteomes" id="UP000054997"/>
    </source>
</evidence>
<dbReference type="PANTHER" id="PTHR42770:SF15">
    <property type="entry name" value="GLUTAMATE_GAMMA-AMINOBUTYRATE ANTIPORTER-RELATED"/>
    <property type="match status" value="1"/>
</dbReference>
<keyword evidence="3" id="KW-1003">Cell membrane</keyword>
<dbReference type="PANTHER" id="PTHR42770">
    <property type="entry name" value="AMINO ACID TRANSPORTER-RELATED"/>
    <property type="match status" value="1"/>
</dbReference>
<dbReference type="Proteomes" id="UP000054997">
    <property type="component" value="Unassembled WGS sequence"/>
</dbReference>
<evidence type="ECO:0000256" key="4">
    <source>
        <dbReference type="ARBA" id="ARBA00022692"/>
    </source>
</evidence>
<dbReference type="InterPro" id="IPR050367">
    <property type="entry name" value="APC_superfamily"/>
</dbReference>